<proteinExistence type="predicted"/>
<evidence type="ECO:0008006" key="3">
    <source>
        <dbReference type="Google" id="ProtNLM"/>
    </source>
</evidence>
<dbReference type="Proteomes" id="UP000289859">
    <property type="component" value="Unassembled WGS sequence"/>
</dbReference>
<evidence type="ECO:0000313" key="2">
    <source>
        <dbReference type="Proteomes" id="UP000289859"/>
    </source>
</evidence>
<keyword evidence="2" id="KW-1185">Reference proteome</keyword>
<dbReference type="AlphaFoldDB" id="A0A4Q0PHT1"/>
<comment type="caution">
    <text evidence="1">The sequence shown here is derived from an EMBL/GenBank/DDBJ whole genome shotgun (WGS) entry which is preliminary data.</text>
</comment>
<accession>A0A4Q0PHT1</accession>
<dbReference type="RefSeq" id="WP_128764208.1">
    <property type="nucleotide sequence ID" value="NZ_JBHUOO010000005.1"/>
</dbReference>
<dbReference type="OrthoDB" id="978267at2"/>
<gene>
    <name evidence="1" type="ORF">DSM02_569</name>
</gene>
<sequence length="201" mass="23068">MKSKILIIFSISLITHIAKAQFAEKNWIYGTLGAFVGSHLGASFTADYVYNNKYSFELGWEQNLRSSRNKPDDYSSGLANLLLLNLAQPYEKSDVFQLQVGRVFNLNETKSIRLNVMCGLAFTKIEDAFNFNPVDDAFLTENYTFEYRKYNNISLVLSPRIEFATRYYGLSLSPKFIYNKDITYFGLSINHMIGVLRPKSE</sequence>
<organism evidence="1 2">
    <name type="scientific">Leeuwenhoekiella polynyae</name>
    <dbReference type="NCBI Taxonomy" id="1550906"/>
    <lineage>
        <taxon>Bacteria</taxon>
        <taxon>Pseudomonadati</taxon>
        <taxon>Bacteroidota</taxon>
        <taxon>Flavobacteriia</taxon>
        <taxon>Flavobacteriales</taxon>
        <taxon>Flavobacteriaceae</taxon>
        <taxon>Leeuwenhoekiella</taxon>
    </lineage>
</organism>
<evidence type="ECO:0000313" key="1">
    <source>
        <dbReference type="EMBL" id="RXG26569.1"/>
    </source>
</evidence>
<dbReference type="EMBL" id="QOVK01000001">
    <property type="protein sequence ID" value="RXG26569.1"/>
    <property type="molecule type" value="Genomic_DNA"/>
</dbReference>
<name>A0A4Q0PHT1_9FLAO</name>
<protein>
    <recommendedName>
        <fullName evidence="3">Outer membrane protein with beta-barrel domain</fullName>
    </recommendedName>
</protein>
<reference evidence="1 2" key="1">
    <citation type="submission" date="2018-07" db="EMBL/GenBank/DDBJ databases">
        <title>Leeuwenhoekiella genomics.</title>
        <authorList>
            <person name="Tahon G."/>
            <person name="Willems A."/>
        </authorList>
    </citation>
    <scope>NUCLEOTIDE SEQUENCE [LARGE SCALE GENOMIC DNA]</scope>
    <source>
        <strain evidence="1 2">LMG 29608</strain>
    </source>
</reference>